<dbReference type="Gene3D" id="3.60.10.10">
    <property type="entry name" value="Endonuclease/exonuclease/phosphatase"/>
    <property type="match status" value="1"/>
</dbReference>
<dbReference type="Pfam" id="PF12237">
    <property type="entry name" value="PCIF1_WW"/>
    <property type="match status" value="1"/>
</dbReference>
<evidence type="ECO:0000313" key="5">
    <source>
        <dbReference type="Proteomes" id="UP001190700"/>
    </source>
</evidence>
<dbReference type="GO" id="GO:0003824">
    <property type="term" value="F:catalytic activity"/>
    <property type="evidence" value="ECO:0007669"/>
    <property type="project" value="InterPro"/>
</dbReference>
<evidence type="ECO:0008006" key="6">
    <source>
        <dbReference type="Google" id="ProtNLM"/>
    </source>
</evidence>
<evidence type="ECO:0000313" key="4">
    <source>
        <dbReference type="EMBL" id="KAK3284980.1"/>
    </source>
</evidence>
<comment type="caution">
    <text evidence="4">The sequence shown here is derived from an EMBL/GenBank/DDBJ whole genome shotgun (WGS) entry which is preliminary data.</text>
</comment>
<dbReference type="InterPro" id="IPR022035">
    <property type="entry name" value="PCIF1_WW"/>
</dbReference>
<dbReference type="InterPro" id="IPR036691">
    <property type="entry name" value="Endo/exonu/phosph_ase_sf"/>
</dbReference>
<accession>A0AAE0GV33</accession>
<feature type="compositionally biased region" description="Basic and acidic residues" evidence="1">
    <location>
        <begin position="9"/>
        <end position="18"/>
    </location>
</feature>
<evidence type="ECO:0000259" key="2">
    <source>
        <dbReference type="Pfam" id="PF03372"/>
    </source>
</evidence>
<reference evidence="4 5" key="1">
    <citation type="journal article" date="2015" name="Genome Biol. Evol.">
        <title>Comparative Genomics of a Bacterivorous Green Alga Reveals Evolutionary Causalities and Consequences of Phago-Mixotrophic Mode of Nutrition.</title>
        <authorList>
            <person name="Burns J.A."/>
            <person name="Paasch A."/>
            <person name="Narechania A."/>
            <person name="Kim E."/>
        </authorList>
    </citation>
    <scope>NUCLEOTIDE SEQUENCE [LARGE SCALE GENOMIC DNA]</scope>
    <source>
        <strain evidence="4 5">PLY_AMNH</strain>
    </source>
</reference>
<protein>
    <recommendedName>
        <fullName evidence="6">Endonuclease/exonuclease/phosphatase domain-containing protein</fullName>
    </recommendedName>
</protein>
<gene>
    <name evidence="4" type="ORF">CYMTET_7399</name>
</gene>
<feature type="region of interest" description="Disordered" evidence="1">
    <location>
        <begin position="1267"/>
        <end position="1343"/>
    </location>
</feature>
<feature type="domain" description="Endonuclease/exonuclease/phosphatase" evidence="2">
    <location>
        <begin position="156"/>
        <end position="367"/>
    </location>
</feature>
<keyword evidence="5" id="KW-1185">Reference proteome</keyword>
<feature type="region of interest" description="Disordered" evidence="1">
    <location>
        <begin position="1"/>
        <end position="127"/>
    </location>
</feature>
<dbReference type="Pfam" id="PF03372">
    <property type="entry name" value="Exo_endo_phos"/>
    <property type="match status" value="1"/>
</dbReference>
<organism evidence="4 5">
    <name type="scientific">Cymbomonas tetramitiformis</name>
    <dbReference type="NCBI Taxonomy" id="36881"/>
    <lineage>
        <taxon>Eukaryota</taxon>
        <taxon>Viridiplantae</taxon>
        <taxon>Chlorophyta</taxon>
        <taxon>Pyramimonadophyceae</taxon>
        <taxon>Pyramimonadales</taxon>
        <taxon>Pyramimonadaceae</taxon>
        <taxon>Cymbomonas</taxon>
    </lineage>
</organism>
<evidence type="ECO:0000259" key="3">
    <source>
        <dbReference type="Pfam" id="PF12237"/>
    </source>
</evidence>
<evidence type="ECO:0000256" key="1">
    <source>
        <dbReference type="SAM" id="MobiDB-lite"/>
    </source>
</evidence>
<feature type="region of interest" description="Disordered" evidence="1">
    <location>
        <begin position="733"/>
        <end position="759"/>
    </location>
</feature>
<dbReference type="Proteomes" id="UP001190700">
    <property type="component" value="Unassembled WGS sequence"/>
</dbReference>
<name>A0AAE0GV33_9CHLO</name>
<feature type="compositionally biased region" description="Basic and acidic residues" evidence="1">
    <location>
        <begin position="78"/>
        <end position="88"/>
    </location>
</feature>
<sequence length="1343" mass="153752">MQGLFDTFMKTKERETGGKQRWSGKYSHKGEEKCGAPALAGTSAGAEGKDMQGKEEDIGEENPPQPVVDKQEQGTNSKDTRQTERQQTMDRTMCKNRRQATLLESIQGTGSKEPESKAGAEGAKGTDQMEWVTPCKTTTVKVNKNKADKWHELRILTWNIRGQGDSVYDVMPVLEREGIEVTILTEVKNAWKTIRAQTTGTPMKSIQSVVEDGEQRRGAERKGYRGGVTVLLGGAYSEEHNHTEVKLGELQGYLVHTIIHLPGRKHVHLLAVYYPPEQEEKHTREGIIAYIGRMHERVQHNDNEMLIVGGDLNADGTKGTQNRGKQWRQLQQLTGMVDVGGTRDTTLKWHDSRNIDRLLTKAHHESLCEGHCGQEFTEHLSDHRMVCATMVQLGRWGTHKPEVRPMEKEDQMRLQLPLNDAQTARLREHLDSSYTLEQESKLEGLLRKVQTEQGGREAINEAGGWVADVLKGMQSTAVNLQELPTTMYKWTEKKPFYLPKTIRRKRNHHIAKAESHRKAMQEHKKADTRLNAETWEWVEEQKAGRRQEMKHASECITHHQEKLKARKDEKVRETYWKNIKKYHKMIYKTEMNNGNASTNTIQAIEDPCGELQTEGDKVAQAMADHMAWSKPYHMSRKDTNLATTPPWLDEKQREYIKQDTLERPSKSAESMGMVVDRPLYNLMGVETHLRELAKPKLLIMTQLKGAERTLTNAEMEGTTRANKYARKMDSEYRDGMEEPQPEGRVGTVQVPTEKGGRKATKPINFTKMLALFHAYPMLSLLTTADGSTALPITTIGGDRIYTEQHKKKIKEGMMQLYPYICEHQPEDIHKPGAHWVSSRNRKLKAEYIQHKKGPIQDHTVDVSTLRTVQQEDWPSEIQKLHDEGKTVREILQILSPYALAGTPKHFKLTWIQWTEEECRRIGIDTDEDNEEKEVTKGTRMTMKRTWGEEKKWIDTEDPMEKGMAEGNDVGISVVRLLTRRQCLINPTDPDTVVQQYRVLWNTREGTRETWSEESTIRHYMRATGDAQREMWDKLLQGMQDTNDSKKQDRGCREQLAGRPRNTHRHWPKVKWLEVNIKECNPNHDIKKAKGGTQIRTENGTAYCYARDGSLIGMIWETKLRELYNRYMNTVGDEREGELTETQSTARHNLHKDHDIKVEQFEDEIALLLKRYSSKEQMKLRRKHLQNHWTLPGELMEATRVGLGVDTELFASPLNVHTNTRKYYSRYPRDMIFGARGSAWDADWQLLGAYQFNPEYTAEDLHKALEKAVAATDSHEPKDGEGTSQKSDNPGGNTDCSKNMSQENGQSTGGSDTYKGKKVDKMQTTGNKGVKATHNQTGSTSQEK</sequence>
<proteinExistence type="predicted"/>
<dbReference type="EMBL" id="LGRX02002029">
    <property type="protein sequence ID" value="KAK3284980.1"/>
    <property type="molecule type" value="Genomic_DNA"/>
</dbReference>
<dbReference type="InterPro" id="IPR005135">
    <property type="entry name" value="Endo/exonuclease/phosphatase"/>
</dbReference>
<feature type="compositionally biased region" description="Basic and acidic residues" evidence="1">
    <location>
        <begin position="47"/>
        <end position="56"/>
    </location>
</feature>
<feature type="domain" description="PCIF1 WW" evidence="3">
    <location>
        <begin position="1150"/>
        <end position="1268"/>
    </location>
</feature>
<feature type="region of interest" description="Disordered" evidence="1">
    <location>
        <begin position="1040"/>
        <end position="1059"/>
    </location>
</feature>
<feature type="compositionally biased region" description="Basic and acidic residues" evidence="1">
    <location>
        <begin position="1042"/>
        <end position="1052"/>
    </location>
</feature>
<dbReference type="SUPFAM" id="SSF56219">
    <property type="entry name" value="DNase I-like"/>
    <property type="match status" value="1"/>
</dbReference>
<feature type="compositionally biased region" description="Polar residues" evidence="1">
    <location>
        <begin position="1321"/>
        <end position="1343"/>
    </location>
</feature>
<feature type="compositionally biased region" description="Polar residues" evidence="1">
    <location>
        <begin position="1281"/>
        <end position="1310"/>
    </location>
</feature>